<dbReference type="OrthoDB" id="3176754at2"/>
<gene>
    <name evidence="1" type="ORF">DFP94_102209</name>
</gene>
<organism evidence="1 2">
    <name type="scientific">Fontibacillus phaseoli</name>
    <dbReference type="NCBI Taxonomy" id="1416533"/>
    <lineage>
        <taxon>Bacteria</taxon>
        <taxon>Bacillati</taxon>
        <taxon>Bacillota</taxon>
        <taxon>Bacilli</taxon>
        <taxon>Bacillales</taxon>
        <taxon>Paenibacillaceae</taxon>
        <taxon>Fontibacillus</taxon>
    </lineage>
</organism>
<accession>A0A369BLI6</accession>
<name>A0A369BLI6_9BACL</name>
<evidence type="ECO:0000313" key="2">
    <source>
        <dbReference type="Proteomes" id="UP000253090"/>
    </source>
</evidence>
<evidence type="ECO:0000313" key="1">
    <source>
        <dbReference type="EMBL" id="RCX21456.1"/>
    </source>
</evidence>
<dbReference type="Proteomes" id="UP000253090">
    <property type="component" value="Unassembled WGS sequence"/>
</dbReference>
<protein>
    <submittedName>
        <fullName evidence="1">Uncharacterized protein</fullName>
    </submittedName>
</protein>
<dbReference type="EMBL" id="QPJW01000002">
    <property type="protein sequence ID" value="RCX21456.1"/>
    <property type="molecule type" value="Genomic_DNA"/>
</dbReference>
<keyword evidence="2" id="KW-1185">Reference proteome</keyword>
<reference evidence="1 2" key="1">
    <citation type="submission" date="2018-07" db="EMBL/GenBank/DDBJ databases">
        <title>Genomic Encyclopedia of Type Strains, Phase III (KMG-III): the genomes of soil and plant-associated and newly described type strains.</title>
        <authorList>
            <person name="Whitman W."/>
        </authorList>
    </citation>
    <scope>NUCLEOTIDE SEQUENCE [LARGE SCALE GENOMIC DNA]</scope>
    <source>
        <strain evidence="1 2">CECT 8333</strain>
    </source>
</reference>
<comment type="caution">
    <text evidence="1">The sequence shown here is derived from an EMBL/GenBank/DDBJ whole genome shotgun (WGS) entry which is preliminary data.</text>
</comment>
<sequence length="286" mass="32622">MKTGLFVRHVEEVDLQKLRENGCVFLGDEGCVYKLPHEAEIIQLKNNLEHAEIHIITPLVSQKNLQYAKDTLDELISTRLIHSLTFNDYGLLYYAVNKHPNSHVKFYLGRLLTKSFSDCPWSDHLNRDEDDSIKTYMNGFVLNDPRKINLFKNMGIVGAHLNVSKKNIEGLNEITETGLEVIVHLNTIIGAASRICSQAQYSATLFPDCKEECEQPSVLKLSKLWSIKARGYVDPSKEVQQIVPDYYVSGNITYYRNPDHLFLLNRSSLFAYGIVDCHVERLCTNG</sequence>
<dbReference type="RefSeq" id="WP_114496013.1">
    <property type="nucleotide sequence ID" value="NZ_QPJW01000002.1"/>
</dbReference>
<dbReference type="AlphaFoldDB" id="A0A369BLI6"/>
<proteinExistence type="predicted"/>